<keyword evidence="12" id="KW-1185">Reference proteome</keyword>
<dbReference type="KEGG" id="spu:105443914"/>
<keyword evidence="3 9" id="KW-0812">Transmembrane</keyword>
<evidence type="ECO:0000313" key="12">
    <source>
        <dbReference type="Proteomes" id="UP000007110"/>
    </source>
</evidence>
<dbReference type="Pfam" id="PF00001">
    <property type="entry name" value="7tm_1"/>
    <property type="match status" value="1"/>
</dbReference>
<dbReference type="InterPro" id="IPR050569">
    <property type="entry name" value="TAAR"/>
</dbReference>
<evidence type="ECO:0000256" key="6">
    <source>
        <dbReference type="ARBA" id="ARBA00023136"/>
    </source>
</evidence>
<reference evidence="12" key="1">
    <citation type="submission" date="2015-02" db="EMBL/GenBank/DDBJ databases">
        <title>Genome sequencing for Strongylocentrotus purpuratus.</title>
        <authorList>
            <person name="Murali S."/>
            <person name="Liu Y."/>
            <person name="Vee V."/>
            <person name="English A."/>
            <person name="Wang M."/>
            <person name="Skinner E."/>
            <person name="Han Y."/>
            <person name="Muzny D.M."/>
            <person name="Worley K.C."/>
            <person name="Gibbs R.A."/>
        </authorList>
    </citation>
    <scope>NUCLEOTIDE SEQUENCE</scope>
</reference>
<keyword evidence="2" id="KW-1003">Cell membrane</keyword>
<dbReference type="EnsemblMetazoa" id="XM_011677600">
    <property type="protein sequence ID" value="XP_011675902"/>
    <property type="gene ID" value="LOC105443914"/>
</dbReference>
<evidence type="ECO:0000256" key="3">
    <source>
        <dbReference type="ARBA" id="ARBA00022692"/>
    </source>
</evidence>
<dbReference type="AlphaFoldDB" id="A0A7M7LWA0"/>
<protein>
    <recommendedName>
        <fullName evidence="10">G-protein coupled receptors family 1 profile domain-containing protein</fullName>
    </recommendedName>
</protein>
<keyword evidence="8" id="KW-0807">Transducer</keyword>
<name>A0A7M7LWA0_STRPU</name>
<dbReference type="Gene3D" id="1.20.1070.10">
    <property type="entry name" value="Rhodopsin 7-helix transmembrane proteins"/>
    <property type="match status" value="1"/>
</dbReference>
<keyword evidence="5" id="KW-0297">G-protein coupled receptor</keyword>
<dbReference type="GO" id="GO:0030425">
    <property type="term" value="C:dendrite"/>
    <property type="evidence" value="ECO:0000318"/>
    <property type="project" value="GO_Central"/>
</dbReference>
<dbReference type="SUPFAM" id="SSF81321">
    <property type="entry name" value="Family A G protein-coupled receptor-like"/>
    <property type="match status" value="1"/>
</dbReference>
<dbReference type="GeneID" id="105443914"/>
<dbReference type="CDD" id="cd00637">
    <property type="entry name" value="7tm_classA_rhodopsin-like"/>
    <property type="match status" value="1"/>
</dbReference>
<evidence type="ECO:0000313" key="11">
    <source>
        <dbReference type="EnsemblMetazoa" id="XP_011675902"/>
    </source>
</evidence>
<keyword evidence="7" id="KW-0675">Receptor</keyword>
<dbReference type="FunCoup" id="A0A7M7LWA0">
    <property type="interactions" value="379"/>
</dbReference>
<dbReference type="PANTHER" id="PTHR24249">
    <property type="entry name" value="HISTAMINE RECEPTOR-RELATED G-PROTEIN COUPLED RECEPTOR"/>
    <property type="match status" value="1"/>
</dbReference>
<evidence type="ECO:0000256" key="2">
    <source>
        <dbReference type="ARBA" id="ARBA00022475"/>
    </source>
</evidence>
<dbReference type="GO" id="GO:0007210">
    <property type="term" value="P:serotonin receptor signaling pathway"/>
    <property type="evidence" value="ECO:0000318"/>
    <property type="project" value="GO_Central"/>
</dbReference>
<dbReference type="InterPro" id="IPR017452">
    <property type="entry name" value="GPCR_Rhodpsn_7TM"/>
</dbReference>
<feature type="domain" description="G-protein coupled receptors family 1 profile" evidence="10">
    <location>
        <begin position="1"/>
        <end position="201"/>
    </location>
</feature>
<dbReference type="Proteomes" id="UP000007110">
    <property type="component" value="Unassembled WGS sequence"/>
</dbReference>
<evidence type="ECO:0000256" key="9">
    <source>
        <dbReference type="SAM" id="Phobius"/>
    </source>
</evidence>
<dbReference type="GO" id="GO:0005886">
    <property type="term" value="C:plasma membrane"/>
    <property type="evidence" value="ECO:0000318"/>
    <property type="project" value="GO_Central"/>
</dbReference>
<dbReference type="GO" id="GO:0004993">
    <property type="term" value="F:G protein-coupled serotonin receptor activity"/>
    <property type="evidence" value="ECO:0000318"/>
    <property type="project" value="GO_Central"/>
</dbReference>
<evidence type="ECO:0000256" key="8">
    <source>
        <dbReference type="ARBA" id="ARBA00023224"/>
    </source>
</evidence>
<dbReference type="GO" id="GO:0007187">
    <property type="term" value="P:G protein-coupled receptor signaling pathway, coupled to cyclic nucleotide second messenger"/>
    <property type="evidence" value="ECO:0000318"/>
    <property type="project" value="GO_Central"/>
</dbReference>
<feature type="transmembrane region" description="Helical" evidence="9">
    <location>
        <begin position="81"/>
        <end position="108"/>
    </location>
</feature>
<sequence length="277" mass="31547">MTYICGFDSMLHIVMVTFDRYIAIVKPLRYIALVTQKRIAIVVLVGWILSIASVIGQVVLYHNKETFPSVNCLGIRYRPDLYTVLFDIFIFITTTTSGIAMVILNAIILRTAIRQLRRIANVEHALHNANGVSESREEAARKMKACKVIICVVTAFIICHTPIGVMHLCFAVSDSVVLNSALNEISFVLYLISSAVNPLIYCRVDRVFRECAWRMLSSVVNRFSRGENNPTSNGEKLVYTLKWNTHVTEIMNKINRKFFMLCRIKTYNLPDCELLTE</sequence>
<dbReference type="InterPro" id="IPR000276">
    <property type="entry name" value="GPCR_Rhodpsn"/>
</dbReference>
<evidence type="ECO:0000256" key="7">
    <source>
        <dbReference type="ARBA" id="ARBA00023170"/>
    </source>
</evidence>
<keyword evidence="4 9" id="KW-1133">Transmembrane helix</keyword>
<keyword evidence="6 9" id="KW-0472">Membrane</keyword>
<dbReference type="PROSITE" id="PS50262">
    <property type="entry name" value="G_PROTEIN_RECEP_F1_2"/>
    <property type="match status" value="1"/>
</dbReference>
<evidence type="ECO:0000256" key="5">
    <source>
        <dbReference type="ARBA" id="ARBA00023040"/>
    </source>
</evidence>
<feature type="transmembrane region" description="Helical" evidence="9">
    <location>
        <begin position="148"/>
        <end position="173"/>
    </location>
</feature>
<evidence type="ECO:0000256" key="1">
    <source>
        <dbReference type="ARBA" id="ARBA00004651"/>
    </source>
</evidence>
<dbReference type="InParanoid" id="A0A7M7LWA0"/>
<reference evidence="11" key="2">
    <citation type="submission" date="2021-01" db="UniProtKB">
        <authorList>
            <consortium name="EnsemblMetazoa"/>
        </authorList>
    </citation>
    <scope>IDENTIFICATION</scope>
</reference>
<dbReference type="PRINTS" id="PR00237">
    <property type="entry name" value="GPCRRHODOPSN"/>
</dbReference>
<dbReference type="GO" id="GO:0007268">
    <property type="term" value="P:chemical synaptic transmission"/>
    <property type="evidence" value="ECO:0000318"/>
    <property type="project" value="GO_Central"/>
</dbReference>
<dbReference type="RefSeq" id="XP_011675902.2">
    <property type="nucleotide sequence ID" value="XM_011677600.2"/>
</dbReference>
<dbReference type="OrthoDB" id="6147321at2759"/>
<dbReference type="GO" id="GO:0030594">
    <property type="term" value="F:neurotransmitter receptor activity"/>
    <property type="evidence" value="ECO:0000318"/>
    <property type="project" value="GO_Central"/>
</dbReference>
<dbReference type="GO" id="GO:0045202">
    <property type="term" value="C:synapse"/>
    <property type="evidence" value="ECO:0007669"/>
    <property type="project" value="GOC"/>
</dbReference>
<dbReference type="OMA" id="WNTHVTE"/>
<evidence type="ECO:0000256" key="4">
    <source>
        <dbReference type="ARBA" id="ARBA00022989"/>
    </source>
</evidence>
<dbReference type="PANTHER" id="PTHR24249:SF422">
    <property type="entry name" value="G-PROTEIN COUPLED RECEPTORS FAMILY 1 PROFILE DOMAIN-CONTAINING PROTEIN"/>
    <property type="match status" value="1"/>
</dbReference>
<evidence type="ECO:0000259" key="10">
    <source>
        <dbReference type="PROSITE" id="PS50262"/>
    </source>
</evidence>
<feature type="transmembrane region" description="Helical" evidence="9">
    <location>
        <begin position="39"/>
        <end position="61"/>
    </location>
</feature>
<feature type="transmembrane region" description="Helical" evidence="9">
    <location>
        <begin position="185"/>
        <end position="204"/>
    </location>
</feature>
<organism evidence="11 12">
    <name type="scientific">Strongylocentrotus purpuratus</name>
    <name type="common">Purple sea urchin</name>
    <dbReference type="NCBI Taxonomy" id="7668"/>
    <lineage>
        <taxon>Eukaryota</taxon>
        <taxon>Metazoa</taxon>
        <taxon>Echinodermata</taxon>
        <taxon>Eleutherozoa</taxon>
        <taxon>Echinozoa</taxon>
        <taxon>Echinoidea</taxon>
        <taxon>Euechinoidea</taxon>
        <taxon>Echinacea</taxon>
        <taxon>Camarodonta</taxon>
        <taxon>Echinidea</taxon>
        <taxon>Strongylocentrotidae</taxon>
        <taxon>Strongylocentrotus</taxon>
    </lineage>
</organism>
<proteinExistence type="predicted"/>
<comment type="subcellular location">
    <subcellularLocation>
        <location evidence="1">Cell membrane</location>
        <topology evidence="1">Multi-pass membrane protein</topology>
    </subcellularLocation>
</comment>
<accession>A0A7M7LWA0</accession>